<gene>
    <name evidence="11" type="ORF">A3B02_02115</name>
</gene>
<proteinExistence type="inferred from homology"/>
<keyword evidence="5 9" id="KW-0812">Transmembrane</keyword>
<evidence type="ECO:0000256" key="6">
    <source>
        <dbReference type="ARBA" id="ARBA00022989"/>
    </source>
</evidence>
<evidence type="ECO:0000259" key="10">
    <source>
        <dbReference type="Pfam" id="PF00535"/>
    </source>
</evidence>
<keyword evidence="3" id="KW-0328">Glycosyltransferase</keyword>
<evidence type="ECO:0000313" key="11">
    <source>
        <dbReference type="EMBL" id="OGK51919.1"/>
    </source>
</evidence>
<reference evidence="11 12" key="1">
    <citation type="journal article" date="2016" name="Nat. Commun.">
        <title>Thousands of microbial genomes shed light on interconnected biogeochemical processes in an aquifer system.</title>
        <authorList>
            <person name="Anantharaman K."/>
            <person name="Brown C.T."/>
            <person name="Hug L.A."/>
            <person name="Sharon I."/>
            <person name="Castelle C.J."/>
            <person name="Probst A.J."/>
            <person name="Thomas B.C."/>
            <person name="Singh A."/>
            <person name="Wilkins M.J."/>
            <person name="Karaoz U."/>
            <person name="Brodie E.L."/>
            <person name="Williams K.H."/>
            <person name="Hubbard S.S."/>
            <person name="Banfield J.F."/>
        </authorList>
    </citation>
    <scope>NUCLEOTIDE SEQUENCE [LARGE SCALE GENOMIC DNA]</scope>
</reference>
<dbReference type="InterPro" id="IPR029044">
    <property type="entry name" value="Nucleotide-diphossugar_trans"/>
</dbReference>
<keyword evidence="6 9" id="KW-1133">Transmembrane helix</keyword>
<feature type="domain" description="Glycosyltransferase 2-like" evidence="10">
    <location>
        <begin position="4"/>
        <end position="163"/>
    </location>
</feature>
<evidence type="ECO:0000256" key="3">
    <source>
        <dbReference type="ARBA" id="ARBA00022676"/>
    </source>
</evidence>
<comment type="subcellular location">
    <subcellularLocation>
        <location evidence="1">Cell membrane</location>
        <topology evidence="1">Multi-pass membrane protein</topology>
    </subcellularLocation>
</comment>
<sequence>MKISIILPVYNEEENIQPIYERVTAVLQKLTKAYEIIFVNDGSRDRTAELLITLQKKDTYVRVLTFTRNFGHQAAVTAGLDHCTGDYVAILDADLQDPPEVLPEFLKKLEDGYDVVYAIRTSRKENFFKRVAYSGFYRLLKAVSNIDIPLDSGDFCVMTRRVVLTMRKLPERNRFVRGIRSWVGFKQTGLAYERAERHAGNSKYTFRKLLQLATDGILSFSYIPLRLMTFGGLFAFFMSIIGVFVALYLRLFTHTFVPGFATTVVLLMFSGGLIMLGLGIIGEYIARIYDEVKQRPPYVLVDAKVD</sequence>
<evidence type="ECO:0000256" key="9">
    <source>
        <dbReference type="SAM" id="Phobius"/>
    </source>
</evidence>
<dbReference type="AlphaFoldDB" id="A0A1F7J8I2"/>
<dbReference type="PANTHER" id="PTHR48090">
    <property type="entry name" value="UNDECAPRENYL-PHOSPHATE 4-DEOXY-4-FORMAMIDO-L-ARABINOSE TRANSFERASE-RELATED"/>
    <property type="match status" value="1"/>
</dbReference>
<protein>
    <submittedName>
        <fullName evidence="11">Glycosyl transferase</fullName>
    </submittedName>
</protein>
<feature type="transmembrane region" description="Helical" evidence="9">
    <location>
        <begin position="227"/>
        <end position="248"/>
    </location>
</feature>
<evidence type="ECO:0000256" key="5">
    <source>
        <dbReference type="ARBA" id="ARBA00022692"/>
    </source>
</evidence>
<dbReference type="Gene3D" id="3.90.550.10">
    <property type="entry name" value="Spore Coat Polysaccharide Biosynthesis Protein SpsA, Chain A"/>
    <property type="match status" value="1"/>
</dbReference>
<evidence type="ECO:0000256" key="2">
    <source>
        <dbReference type="ARBA" id="ARBA00022475"/>
    </source>
</evidence>
<dbReference type="PANTHER" id="PTHR48090:SF1">
    <property type="entry name" value="PROPHAGE BACTOPRENOL GLUCOSYL TRANSFERASE HOMOLOG"/>
    <property type="match status" value="1"/>
</dbReference>
<dbReference type="EMBL" id="MGAS01000016">
    <property type="protein sequence ID" value="OGK51919.1"/>
    <property type="molecule type" value="Genomic_DNA"/>
</dbReference>
<accession>A0A1F7J8I2</accession>
<evidence type="ECO:0000256" key="1">
    <source>
        <dbReference type="ARBA" id="ARBA00004651"/>
    </source>
</evidence>
<dbReference type="GO" id="GO:0016757">
    <property type="term" value="F:glycosyltransferase activity"/>
    <property type="evidence" value="ECO:0007669"/>
    <property type="project" value="UniProtKB-KW"/>
</dbReference>
<name>A0A1F7J8I2_9BACT</name>
<dbReference type="GO" id="GO:0005886">
    <property type="term" value="C:plasma membrane"/>
    <property type="evidence" value="ECO:0007669"/>
    <property type="project" value="UniProtKB-SubCell"/>
</dbReference>
<dbReference type="STRING" id="1802068.A3B02_02115"/>
<evidence type="ECO:0000256" key="8">
    <source>
        <dbReference type="ARBA" id="ARBA00038152"/>
    </source>
</evidence>
<dbReference type="SUPFAM" id="SSF53448">
    <property type="entry name" value="Nucleotide-diphospho-sugar transferases"/>
    <property type="match status" value="1"/>
</dbReference>
<dbReference type="Pfam" id="PF00535">
    <property type="entry name" value="Glycos_transf_2"/>
    <property type="match status" value="1"/>
</dbReference>
<comment type="caution">
    <text evidence="11">The sequence shown here is derived from an EMBL/GenBank/DDBJ whole genome shotgun (WGS) entry which is preliminary data.</text>
</comment>
<dbReference type="CDD" id="cd04187">
    <property type="entry name" value="DPM1_like_bac"/>
    <property type="match status" value="1"/>
</dbReference>
<evidence type="ECO:0000256" key="7">
    <source>
        <dbReference type="ARBA" id="ARBA00023136"/>
    </source>
</evidence>
<dbReference type="Proteomes" id="UP000178914">
    <property type="component" value="Unassembled WGS sequence"/>
</dbReference>
<dbReference type="InterPro" id="IPR050256">
    <property type="entry name" value="Glycosyltransferase_2"/>
</dbReference>
<keyword evidence="4 11" id="KW-0808">Transferase</keyword>
<dbReference type="FunFam" id="3.90.550.10:FF:000079">
    <property type="entry name" value="Probable glycosyl transferase"/>
    <property type="match status" value="1"/>
</dbReference>
<comment type="similarity">
    <text evidence="8">Belongs to the glycosyltransferase 2 family. GtrB subfamily.</text>
</comment>
<keyword evidence="7 9" id="KW-0472">Membrane</keyword>
<dbReference type="InterPro" id="IPR001173">
    <property type="entry name" value="Glyco_trans_2-like"/>
</dbReference>
<feature type="transmembrane region" description="Helical" evidence="9">
    <location>
        <begin position="260"/>
        <end position="286"/>
    </location>
</feature>
<evidence type="ECO:0000256" key="4">
    <source>
        <dbReference type="ARBA" id="ARBA00022679"/>
    </source>
</evidence>
<keyword evidence="2" id="KW-1003">Cell membrane</keyword>
<evidence type="ECO:0000313" key="12">
    <source>
        <dbReference type="Proteomes" id="UP000178914"/>
    </source>
</evidence>
<organism evidence="11 12">
    <name type="scientific">Candidatus Roizmanbacteria bacterium RIFCSPLOWO2_01_FULL_42_14</name>
    <dbReference type="NCBI Taxonomy" id="1802068"/>
    <lineage>
        <taxon>Bacteria</taxon>
        <taxon>Candidatus Roizmaniibacteriota</taxon>
    </lineage>
</organism>